<reference evidence="15" key="1">
    <citation type="journal article" date="2019" name="Int. J. Syst. Evol. Microbiol.">
        <title>The Global Catalogue of Microorganisms (GCM) 10K type strain sequencing project: providing services to taxonomists for standard genome sequencing and annotation.</title>
        <authorList>
            <consortium name="The Broad Institute Genomics Platform"/>
            <consortium name="The Broad Institute Genome Sequencing Center for Infectious Disease"/>
            <person name="Wu L."/>
            <person name="Ma J."/>
        </authorList>
    </citation>
    <scope>NUCLEOTIDE SEQUENCE [LARGE SCALE GENOMIC DNA]</scope>
    <source>
        <strain evidence="15">CGMCC 1.13574</strain>
    </source>
</reference>
<comment type="similarity">
    <text evidence="10">Belongs to the MurCDEF family. MurF subfamily.</text>
</comment>
<comment type="catalytic activity">
    <reaction evidence="10 11">
        <text>D-alanyl-D-alanine + UDP-N-acetyl-alpha-D-muramoyl-L-alanyl-gamma-D-glutamyl-meso-2,6-diaminopimelate + ATP = UDP-N-acetyl-alpha-D-muramoyl-L-alanyl-gamma-D-glutamyl-meso-2,6-diaminopimeloyl-D-alanyl-D-alanine + ADP + phosphate + H(+)</text>
        <dbReference type="Rhea" id="RHEA:28374"/>
        <dbReference type="ChEBI" id="CHEBI:15378"/>
        <dbReference type="ChEBI" id="CHEBI:30616"/>
        <dbReference type="ChEBI" id="CHEBI:43474"/>
        <dbReference type="ChEBI" id="CHEBI:57822"/>
        <dbReference type="ChEBI" id="CHEBI:61386"/>
        <dbReference type="ChEBI" id="CHEBI:83905"/>
        <dbReference type="ChEBI" id="CHEBI:456216"/>
        <dbReference type="EC" id="6.3.2.10"/>
    </reaction>
</comment>
<keyword evidence="15" id="KW-1185">Reference proteome</keyword>
<comment type="function">
    <text evidence="10 11">Involved in cell wall formation. Catalyzes the final step in the synthesis of UDP-N-acetylmuramoyl-pentapeptide, the precursor of murein.</text>
</comment>
<keyword evidence="6 10" id="KW-0133">Cell shape</keyword>
<evidence type="ECO:0000256" key="2">
    <source>
        <dbReference type="ARBA" id="ARBA00022598"/>
    </source>
</evidence>
<feature type="domain" description="Mur ligase central" evidence="13">
    <location>
        <begin position="110"/>
        <end position="294"/>
    </location>
</feature>
<comment type="subcellular location">
    <subcellularLocation>
        <location evidence="10 11">Cytoplasm</location>
    </subcellularLocation>
</comment>
<feature type="binding site" evidence="10">
    <location>
        <begin position="112"/>
        <end position="118"/>
    </location>
    <ligand>
        <name>ATP</name>
        <dbReference type="ChEBI" id="CHEBI:30616"/>
    </ligand>
</feature>
<dbReference type="SUPFAM" id="SSF53623">
    <property type="entry name" value="MurD-like peptide ligases, catalytic domain"/>
    <property type="match status" value="1"/>
</dbReference>
<dbReference type="HAMAP" id="MF_02019">
    <property type="entry name" value="MurF"/>
    <property type="match status" value="1"/>
</dbReference>
<evidence type="ECO:0000256" key="6">
    <source>
        <dbReference type="ARBA" id="ARBA00022960"/>
    </source>
</evidence>
<evidence type="ECO:0000256" key="3">
    <source>
        <dbReference type="ARBA" id="ARBA00022618"/>
    </source>
</evidence>
<evidence type="ECO:0000256" key="7">
    <source>
        <dbReference type="ARBA" id="ARBA00022984"/>
    </source>
</evidence>
<dbReference type="Proteomes" id="UP001597343">
    <property type="component" value="Unassembled WGS sequence"/>
</dbReference>
<gene>
    <name evidence="10 14" type="primary">murF</name>
    <name evidence="14" type="ORF">ACFSOY_12605</name>
</gene>
<accession>A0ABW4ZYJ0</accession>
<evidence type="ECO:0000259" key="13">
    <source>
        <dbReference type="Pfam" id="PF08245"/>
    </source>
</evidence>
<evidence type="ECO:0000259" key="12">
    <source>
        <dbReference type="Pfam" id="PF02875"/>
    </source>
</evidence>
<evidence type="ECO:0000256" key="8">
    <source>
        <dbReference type="ARBA" id="ARBA00023306"/>
    </source>
</evidence>
<dbReference type="InterPro" id="IPR013221">
    <property type="entry name" value="Mur_ligase_cen"/>
</dbReference>
<evidence type="ECO:0000256" key="10">
    <source>
        <dbReference type="HAMAP-Rule" id="MF_02019"/>
    </source>
</evidence>
<dbReference type="Pfam" id="PF02875">
    <property type="entry name" value="Mur_ligase_C"/>
    <property type="match status" value="1"/>
</dbReference>
<sequence>MISKSVAELTEMVAGSLLQGSPELMASGVATDTRSEMTGKLFIPLVGERFDGHQFLLQAEAQGAVVALWQAGRPHPSTSLALIEVDDTLLALQRLSAAYRRSLDVRVIGITGSNGKTSTKDMIATVLAEAFRVQKTQGNLNNHIGLPLMLLSLEESTEVAVLEMGMNHAGEIELLTQLAAPEFGVITNIGEAHIEYLGSREGIAAAKCELIEGLPASGKAILFGDEPLLRASAGKTKAERIWFGFEDGNDVQAVEVENLGVRGSRFSVFGDETRYELPVMGQHQLGNGLAAVAVGRALGMSGEQIRAGLAKASLTARRLEVKRARLGGTVIDDAYNASPTSMRAALSMFASMTGGFKVAVLGGMLELGPDSARMHQEIGAFLAEMPFDQLVCVGELAADIALGARQSGFPAERIYHFPEREETVDHLQAVLRQHADDEGDGAILLCKASLGMKFVEIVRALV</sequence>
<dbReference type="Gene3D" id="3.40.1190.10">
    <property type="entry name" value="Mur-like, catalytic domain"/>
    <property type="match status" value="1"/>
</dbReference>
<proteinExistence type="inferred from homology"/>
<dbReference type="PANTHER" id="PTHR43024:SF1">
    <property type="entry name" value="UDP-N-ACETYLMURAMOYL-TRIPEPTIDE--D-ALANYL-D-ALANINE LIGASE"/>
    <property type="match status" value="1"/>
</dbReference>
<evidence type="ECO:0000313" key="14">
    <source>
        <dbReference type="EMBL" id="MFD2170823.1"/>
    </source>
</evidence>
<keyword evidence="7 10" id="KW-0573">Peptidoglycan synthesis</keyword>
<protein>
    <recommendedName>
        <fullName evidence="10 11">UDP-N-acetylmuramoyl-tripeptide--D-alanyl-D-alanine ligase</fullName>
        <ecNumber evidence="10 11">6.3.2.10</ecNumber>
    </recommendedName>
    <alternativeName>
        <fullName evidence="10">D-alanyl-D-alanine-adding enzyme</fullName>
    </alternativeName>
</protein>
<feature type="domain" description="Mur ligase C-terminal" evidence="12">
    <location>
        <begin position="317"/>
        <end position="432"/>
    </location>
</feature>
<keyword evidence="2 10" id="KW-0436">Ligase</keyword>
<dbReference type="InterPro" id="IPR051046">
    <property type="entry name" value="MurCDEF_CellWall_CoF430Synth"/>
</dbReference>
<dbReference type="Gene3D" id="3.90.190.20">
    <property type="entry name" value="Mur ligase, C-terminal domain"/>
    <property type="match status" value="1"/>
</dbReference>
<dbReference type="InterPro" id="IPR005863">
    <property type="entry name" value="UDP-N-AcMur_synth"/>
</dbReference>
<dbReference type="EC" id="6.3.2.10" evidence="10 11"/>
<keyword evidence="1 10" id="KW-0963">Cytoplasm</keyword>
<keyword evidence="5 10" id="KW-0067">ATP-binding</keyword>
<dbReference type="RefSeq" id="WP_386047141.1">
    <property type="nucleotide sequence ID" value="NZ_JBHUIO010000008.1"/>
</dbReference>
<organism evidence="14 15">
    <name type="scientific">Tumebacillus lipolyticus</name>
    <dbReference type="NCBI Taxonomy" id="1280370"/>
    <lineage>
        <taxon>Bacteria</taxon>
        <taxon>Bacillati</taxon>
        <taxon>Bacillota</taxon>
        <taxon>Bacilli</taxon>
        <taxon>Bacillales</taxon>
        <taxon>Alicyclobacillaceae</taxon>
        <taxon>Tumebacillus</taxon>
    </lineage>
</organism>
<dbReference type="SUPFAM" id="SSF53244">
    <property type="entry name" value="MurD-like peptide ligases, peptide-binding domain"/>
    <property type="match status" value="1"/>
</dbReference>
<dbReference type="EMBL" id="JBHUIO010000008">
    <property type="protein sequence ID" value="MFD2170823.1"/>
    <property type="molecule type" value="Genomic_DNA"/>
</dbReference>
<dbReference type="GO" id="GO:0047480">
    <property type="term" value="F:UDP-N-acetylmuramoyl-tripeptide-D-alanyl-D-alanine ligase activity"/>
    <property type="evidence" value="ECO:0007669"/>
    <property type="project" value="UniProtKB-EC"/>
</dbReference>
<evidence type="ECO:0000313" key="15">
    <source>
        <dbReference type="Proteomes" id="UP001597343"/>
    </source>
</evidence>
<evidence type="ECO:0000256" key="5">
    <source>
        <dbReference type="ARBA" id="ARBA00022840"/>
    </source>
</evidence>
<dbReference type="SUPFAM" id="SSF63418">
    <property type="entry name" value="MurE/MurF N-terminal domain"/>
    <property type="match status" value="1"/>
</dbReference>
<keyword evidence="3 10" id="KW-0132">Cell division</keyword>
<dbReference type="Gene3D" id="3.40.1390.10">
    <property type="entry name" value="MurE/MurF, N-terminal domain"/>
    <property type="match status" value="1"/>
</dbReference>
<dbReference type="InterPro" id="IPR004101">
    <property type="entry name" value="Mur_ligase_C"/>
</dbReference>
<evidence type="ECO:0000256" key="1">
    <source>
        <dbReference type="ARBA" id="ARBA00022490"/>
    </source>
</evidence>
<evidence type="ECO:0000256" key="4">
    <source>
        <dbReference type="ARBA" id="ARBA00022741"/>
    </source>
</evidence>
<dbReference type="NCBIfam" id="TIGR01143">
    <property type="entry name" value="murF"/>
    <property type="match status" value="1"/>
</dbReference>
<dbReference type="InterPro" id="IPR035911">
    <property type="entry name" value="MurE/MurF_N"/>
</dbReference>
<keyword evidence="4 10" id="KW-0547">Nucleotide-binding</keyword>
<evidence type="ECO:0000256" key="11">
    <source>
        <dbReference type="RuleBase" id="RU004136"/>
    </source>
</evidence>
<comment type="pathway">
    <text evidence="10 11">Cell wall biogenesis; peptidoglycan biosynthesis.</text>
</comment>
<name>A0ABW4ZYJ0_9BACL</name>
<evidence type="ECO:0000256" key="9">
    <source>
        <dbReference type="ARBA" id="ARBA00023316"/>
    </source>
</evidence>
<dbReference type="InterPro" id="IPR036615">
    <property type="entry name" value="Mur_ligase_C_dom_sf"/>
</dbReference>
<keyword evidence="9 10" id="KW-0961">Cell wall biogenesis/degradation</keyword>
<comment type="caution">
    <text evidence="14">The sequence shown here is derived from an EMBL/GenBank/DDBJ whole genome shotgun (WGS) entry which is preliminary data.</text>
</comment>
<dbReference type="Pfam" id="PF08245">
    <property type="entry name" value="Mur_ligase_M"/>
    <property type="match status" value="1"/>
</dbReference>
<dbReference type="InterPro" id="IPR036565">
    <property type="entry name" value="Mur-like_cat_sf"/>
</dbReference>
<dbReference type="PANTHER" id="PTHR43024">
    <property type="entry name" value="UDP-N-ACETYLMURAMOYL-TRIPEPTIDE--D-ALANYL-D-ALANINE LIGASE"/>
    <property type="match status" value="1"/>
</dbReference>
<keyword evidence="8 10" id="KW-0131">Cell cycle</keyword>